<feature type="region of interest" description="Disordered" evidence="1">
    <location>
        <begin position="1"/>
        <end position="43"/>
    </location>
</feature>
<gene>
    <name evidence="2" type="ORF">ACFFX0_27100</name>
</gene>
<dbReference type="EMBL" id="JBHMFI010000002">
    <property type="protein sequence ID" value="MFB9074657.1"/>
    <property type="molecule type" value="Genomic_DNA"/>
</dbReference>
<proteinExistence type="predicted"/>
<keyword evidence="3" id="KW-1185">Reference proteome</keyword>
<reference evidence="2 3" key="1">
    <citation type="submission" date="2024-09" db="EMBL/GenBank/DDBJ databases">
        <authorList>
            <person name="Sun Q."/>
            <person name="Mori K."/>
        </authorList>
    </citation>
    <scope>NUCLEOTIDE SEQUENCE [LARGE SCALE GENOMIC DNA]</scope>
    <source>
        <strain evidence="2 3">CCM 7609</strain>
    </source>
</reference>
<evidence type="ECO:0000256" key="1">
    <source>
        <dbReference type="SAM" id="MobiDB-lite"/>
    </source>
</evidence>
<evidence type="ECO:0000313" key="2">
    <source>
        <dbReference type="EMBL" id="MFB9074657.1"/>
    </source>
</evidence>
<dbReference type="Proteomes" id="UP001589575">
    <property type="component" value="Unassembled WGS sequence"/>
</dbReference>
<comment type="caution">
    <text evidence="2">The sequence shown here is derived from an EMBL/GenBank/DDBJ whole genome shotgun (WGS) entry which is preliminary data.</text>
</comment>
<accession>A0ABV5G6T5</accession>
<organism evidence="2 3">
    <name type="scientific">Citricoccus parietis</name>
    <dbReference type="NCBI Taxonomy" id="592307"/>
    <lineage>
        <taxon>Bacteria</taxon>
        <taxon>Bacillati</taxon>
        <taxon>Actinomycetota</taxon>
        <taxon>Actinomycetes</taxon>
        <taxon>Micrococcales</taxon>
        <taxon>Micrococcaceae</taxon>
        <taxon>Citricoccus</taxon>
    </lineage>
</organism>
<name>A0ABV5G6T5_9MICC</name>
<protein>
    <submittedName>
        <fullName evidence="2">Uncharacterized protein</fullName>
    </submittedName>
</protein>
<sequence length="89" mass="9962">MRRARDPGTAIVGGPSAEAEQSARHPRRRRSRHEHDAECSGLGGTSTSCRTTFASWRCHEEIAECSREVFRSLFGHVMRGVDADRQTVH</sequence>
<evidence type="ECO:0000313" key="3">
    <source>
        <dbReference type="Proteomes" id="UP001589575"/>
    </source>
</evidence>